<sequence>MAGTPAEHGTTPDDDADRAGYAADRAHALRTMFPRRVADVPDGPDTAPPAPGPASAPGDAGESSTVPADDPERRGRKPLLIGGALALVLVVAASAAVFLASRAAPRDDRTGVVVPVTTVEVWVPPTASATPGASTAPGASATPAVSASPDASASPAASPASPATSPTAAVIPPKKPRPRPNAGGTNLALNRPVEVSGVEGDPWKASNAVDGDLATRWSSAFTDPGWLTVDLGEEWSVSRVQVAWEHAYATAYRVEASTDGGTWTVLYQTASGSGGTVTVDERATARYVRLYCTARNGQYGYSVLELRVS</sequence>
<proteinExistence type="predicted"/>
<feature type="compositionally biased region" description="Low complexity" evidence="1">
    <location>
        <begin position="126"/>
        <end position="169"/>
    </location>
</feature>
<evidence type="ECO:0000256" key="1">
    <source>
        <dbReference type="SAM" id="MobiDB-lite"/>
    </source>
</evidence>
<dbReference type="Proteomes" id="UP001183643">
    <property type="component" value="Unassembled WGS sequence"/>
</dbReference>
<dbReference type="AlphaFoldDB" id="A0AAE3YLJ2"/>
<dbReference type="PROSITE" id="PS50022">
    <property type="entry name" value="FA58C_3"/>
    <property type="match status" value="1"/>
</dbReference>
<dbReference type="EMBL" id="JAVDYB010000001">
    <property type="protein sequence ID" value="MDR7274660.1"/>
    <property type="molecule type" value="Genomic_DNA"/>
</dbReference>
<feature type="region of interest" description="Disordered" evidence="1">
    <location>
        <begin position="1"/>
        <end position="75"/>
    </location>
</feature>
<keyword evidence="2" id="KW-1133">Transmembrane helix</keyword>
<dbReference type="Gene3D" id="2.60.120.260">
    <property type="entry name" value="Galactose-binding domain-like"/>
    <property type="match status" value="1"/>
</dbReference>
<dbReference type="RefSeq" id="WP_310364632.1">
    <property type="nucleotide sequence ID" value="NZ_JAVDYB010000001.1"/>
</dbReference>
<dbReference type="InterPro" id="IPR000421">
    <property type="entry name" value="FA58C"/>
</dbReference>
<dbReference type="SUPFAM" id="SSF49785">
    <property type="entry name" value="Galactose-binding domain-like"/>
    <property type="match status" value="1"/>
</dbReference>
<dbReference type="Pfam" id="PF00754">
    <property type="entry name" value="F5_F8_type_C"/>
    <property type="match status" value="1"/>
</dbReference>
<feature type="region of interest" description="Disordered" evidence="1">
    <location>
        <begin position="126"/>
        <end position="195"/>
    </location>
</feature>
<evidence type="ECO:0000259" key="3">
    <source>
        <dbReference type="PROSITE" id="PS50022"/>
    </source>
</evidence>
<comment type="caution">
    <text evidence="4">The sequence shown here is derived from an EMBL/GenBank/DDBJ whole genome shotgun (WGS) entry which is preliminary data.</text>
</comment>
<accession>A0AAE3YLJ2</accession>
<name>A0AAE3YLJ2_9ACTN</name>
<gene>
    <name evidence="4" type="ORF">J2S41_001438</name>
</gene>
<keyword evidence="2" id="KW-0812">Transmembrane</keyword>
<evidence type="ECO:0000313" key="5">
    <source>
        <dbReference type="Proteomes" id="UP001183643"/>
    </source>
</evidence>
<evidence type="ECO:0000313" key="4">
    <source>
        <dbReference type="EMBL" id="MDR7274660.1"/>
    </source>
</evidence>
<protein>
    <recommendedName>
        <fullName evidence="3">F5/8 type C domain-containing protein</fullName>
    </recommendedName>
</protein>
<feature type="transmembrane region" description="Helical" evidence="2">
    <location>
        <begin position="79"/>
        <end position="100"/>
    </location>
</feature>
<dbReference type="InterPro" id="IPR008979">
    <property type="entry name" value="Galactose-bd-like_sf"/>
</dbReference>
<reference evidence="4" key="1">
    <citation type="submission" date="2023-07" db="EMBL/GenBank/DDBJ databases">
        <title>Sequencing the genomes of 1000 actinobacteria strains.</title>
        <authorList>
            <person name="Klenk H.-P."/>
        </authorList>
    </citation>
    <scope>NUCLEOTIDE SEQUENCE</scope>
    <source>
        <strain evidence="4">DSM 44707</strain>
    </source>
</reference>
<keyword evidence="2" id="KW-0472">Membrane</keyword>
<organism evidence="4 5">
    <name type="scientific">Catenuloplanes atrovinosus</name>
    <dbReference type="NCBI Taxonomy" id="137266"/>
    <lineage>
        <taxon>Bacteria</taxon>
        <taxon>Bacillati</taxon>
        <taxon>Actinomycetota</taxon>
        <taxon>Actinomycetes</taxon>
        <taxon>Micromonosporales</taxon>
        <taxon>Micromonosporaceae</taxon>
        <taxon>Catenuloplanes</taxon>
    </lineage>
</organism>
<evidence type="ECO:0000256" key="2">
    <source>
        <dbReference type="SAM" id="Phobius"/>
    </source>
</evidence>
<feature type="domain" description="F5/8 type C" evidence="3">
    <location>
        <begin position="177"/>
        <end position="309"/>
    </location>
</feature>
<keyword evidence="5" id="KW-1185">Reference proteome</keyword>